<evidence type="ECO:0000259" key="9">
    <source>
        <dbReference type="SMART" id="SM00790"/>
    </source>
</evidence>
<dbReference type="SMART" id="SM00790">
    <property type="entry name" value="AFOR_N"/>
    <property type="match status" value="1"/>
</dbReference>
<dbReference type="EMBL" id="QSLN01000006">
    <property type="protein sequence ID" value="RDV83240.1"/>
    <property type="molecule type" value="Genomic_DNA"/>
</dbReference>
<feature type="domain" description="Aldehyde ferredoxin oxidoreductase N-terminal" evidence="9">
    <location>
        <begin position="8"/>
        <end position="206"/>
    </location>
</feature>
<dbReference type="GO" id="GO:0051539">
    <property type="term" value="F:4 iron, 4 sulfur cluster binding"/>
    <property type="evidence" value="ECO:0007669"/>
    <property type="project" value="UniProtKB-KW"/>
</dbReference>
<dbReference type="InterPro" id="IPR036503">
    <property type="entry name" value="Ald_Fedxn_OxRdtase_N_sf"/>
</dbReference>
<dbReference type="InterPro" id="IPR013984">
    <property type="entry name" value="Ald_Fedxn_OxRdtase_dom2"/>
</dbReference>
<comment type="cofactor">
    <cofactor evidence="8">
        <name>tungstopterin</name>
        <dbReference type="ChEBI" id="CHEBI:30402"/>
    </cofactor>
</comment>
<comment type="caution">
    <text evidence="10">The sequence shown here is derived from an EMBL/GenBank/DDBJ whole genome shotgun (WGS) entry which is preliminary data.</text>
</comment>
<evidence type="ECO:0000313" key="11">
    <source>
        <dbReference type="Proteomes" id="UP000256329"/>
    </source>
</evidence>
<dbReference type="GO" id="GO:0046872">
    <property type="term" value="F:metal ion binding"/>
    <property type="evidence" value="ECO:0007669"/>
    <property type="project" value="UniProtKB-KW"/>
</dbReference>
<dbReference type="PANTHER" id="PTHR30038">
    <property type="entry name" value="ALDEHYDE FERREDOXIN OXIDOREDUCTASE"/>
    <property type="match status" value="1"/>
</dbReference>
<reference evidence="10 11" key="1">
    <citation type="submission" date="2018-08" db="EMBL/GenBank/DDBJ databases">
        <title>Form III RuBisCO-mediated autotrophy in Thermodesulfobium bacteria.</title>
        <authorList>
            <person name="Toshchakov S.V."/>
            <person name="Kublanov I.V."/>
            <person name="Frolov E."/>
            <person name="Bonch-Osmolovskaya E.A."/>
            <person name="Tourova T.P."/>
            <person name="Chernych N.A."/>
            <person name="Lebedinsky A.V."/>
        </authorList>
    </citation>
    <scope>NUCLEOTIDE SEQUENCE [LARGE SCALE GENOMIC DNA]</scope>
    <source>
        <strain evidence="10 11">SR</strain>
    </source>
</reference>
<dbReference type="Proteomes" id="UP000256329">
    <property type="component" value="Unassembled WGS sequence"/>
</dbReference>
<dbReference type="SUPFAM" id="SSF48310">
    <property type="entry name" value="Aldehyde ferredoxin oxidoreductase, C-terminal domains"/>
    <property type="match status" value="1"/>
</dbReference>
<name>A0A3D8P5I3_9THEO</name>
<dbReference type="InterPro" id="IPR013985">
    <property type="entry name" value="Ald_Fedxn_OxRdtase_dom3"/>
</dbReference>
<organism evidence="10 11">
    <name type="scientific">Ammonifex thiophilus</name>
    <dbReference type="NCBI Taxonomy" id="444093"/>
    <lineage>
        <taxon>Bacteria</taxon>
        <taxon>Bacillati</taxon>
        <taxon>Bacillota</taxon>
        <taxon>Clostridia</taxon>
        <taxon>Thermoanaerobacterales</taxon>
        <taxon>Thermoanaerobacteraceae</taxon>
        <taxon>Ammonifex</taxon>
    </lineage>
</organism>
<evidence type="ECO:0000256" key="4">
    <source>
        <dbReference type="ARBA" id="ARBA00022723"/>
    </source>
</evidence>
<proteinExistence type="inferred from homology"/>
<evidence type="ECO:0000256" key="3">
    <source>
        <dbReference type="ARBA" id="ARBA00022485"/>
    </source>
</evidence>
<evidence type="ECO:0000313" key="10">
    <source>
        <dbReference type="EMBL" id="RDV83240.1"/>
    </source>
</evidence>
<evidence type="ECO:0000256" key="7">
    <source>
        <dbReference type="ARBA" id="ARBA00023014"/>
    </source>
</evidence>
<keyword evidence="4" id="KW-0479">Metal-binding</keyword>
<dbReference type="InterPro" id="IPR051919">
    <property type="entry name" value="W-dependent_AOR"/>
</dbReference>
<keyword evidence="5" id="KW-0560">Oxidoreductase</keyword>
<dbReference type="InterPro" id="IPR013983">
    <property type="entry name" value="Ald_Fedxn_OxRdtase_N"/>
</dbReference>
<keyword evidence="7" id="KW-0411">Iron-sulfur</keyword>
<keyword evidence="6" id="KW-0408">Iron</keyword>
<dbReference type="PANTHER" id="PTHR30038:SF8">
    <property type="entry name" value="ALDEHYDE FERREDOXIN OXIDOREDUCTASE"/>
    <property type="match status" value="1"/>
</dbReference>
<evidence type="ECO:0000256" key="1">
    <source>
        <dbReference type="ARBA" id="ARBA00001966"/>
    </source>
</evidence>
<gene>
    <name evidence="10" type="ORF">DXX99_05880</name>
</gene>
<dbReference type="InterPro" id="IPR001203">
    <property type="entry name" value="OxRdtase_Ald_Fedxn_C"/>
</dbReference>
<dbReference type="Gene3D" id="3.60.9.10">
    <property type="entry name" value="Aldehyde ferredoxin oxidoreductase, N-terminal domain"/>
    <property type="match status" value="1"/>
</dbReference>
<keyword evidence="11" id="KW-1185">Reference proteome</keyword>
<dbReference type="OrthoDB" id="9763894at2"/>
<protein>
    <submittedName>
        <fullName evidence="10">Aldehyde:ferredoxin oxidoreductase</fullName>
    </submittedName>
</protein>
<evidence type="ECO:0000256" key="5">
    <source>
        <dbReference type="ARBA" id="ARBA00023002"/>
    </source>
</evidence>
<keyword evidence="3" id="KW-0004">4Fe-4S</keyword>
<dbReference type="InterPro" id="IPR036021">
    <property type="entry name" value="Tungsten_al_ferr_oxy-like_C"/>
</dbReference>
<dbReference type="GO" id="GO:0016625">
    <property type="term" value="F:oxidoreductase activity, acting on the aldehyde or oxo group of donors, iron-sulfur protein as acceptor"/>
    <property type="evidence" value="ECO:0007669"/>
    <property type="project" value="InterPro"/>
</dbReference>
<dbReference type="Pfam" id="PF02730">
    <property type="entry name" value="AFOR_N"/>
    <property type="match status" value="1"/>
</dbReference>
<dbReference type="Gene3D" id="1.10.569.10">
    <property type="entry name" value="Aldehyde Ferredoxin Oxidoreductase Protein, subunit A, domain 2"/>
    <property type="match status" value="1"/>
</dbReference>
<dbReference type="SUPFAM" id="SSF56228">
    <property type="entry name" value="Aldehyde ferredoxin oxidoreductase, N-terminal domain"/>
    <property type="match status" value="1"/>
</dbReference>
<evidence type="ECO:0000256" key="6">
    <source>
        <dbReference type="ARBA" id="ARBA00023004"/>
    </source>
</evidence>
<evidence type="ECO:0000256" key="2">
    <source>
        <dbReference type="ARBA" id="ARBA00011032"/>
    </source>
</evidence>
<sequence length="584" mass="64762">MILEGPVTVLKIDLESSSWRLEEREDLIAWLGGVGIATQLFLEEAVWDKPPLAPEQPIIFAIGPLSGVYPLATKVVAVFRSPLTEEWGESYAGMRAAIALRFAGYNAVVIKGKAPRPTYLVIDEKGVAFRDARGVWGLDTEETGRLLREFEGGRGRRSIWRIGPAGENLVPLAGVNVDTYRHFGRLGLGALLGSKNLKALVVLGNRSYPIKNPAAYNRMYEKIYRAVVGTPLLSKYHYIGTAENILTLNAQGSLPTLNLRASRFEKAEEVSGERFGRESLFRILACAGCPLGCIHVGVYRRPHPKGAGYISTTLAYDYEPIYALGPMLGLDAVDKVYALLREVEASGLDVISTGVALAWATEALERGIITEKETLLPLRFGAVEGYVQAARYLAQPPNDFYRALGRGLRYATRVYGGEDFALILGGHEMAGYHTGYAFLLGQSVGARHSHLCNAGYSFDQTRKGNYTPEELVQYLLEEEAWRNVLNSLVICLFARKVYTPETTAEALRALGWEAVDPQKLLTLGRKIMRQKWEAKKRLGYTPENLPLPPKRYFETPSGQGLLNPETYSALLKLYRERLASWLNV</sequence>
<evidence type="ECO:0000256" key="8">
    <source>
        <dbReference type="ARBA" id="ARBA00049934"/>
    </source>
</evidence>
<accession>A0A3D8P5I3</accession>
<dbReference type="Gene3D" id="1.10.599.10">
    <property type="entry name" value="Aldehyde Ferredoxin Oxidoreductase Protein, subunit A, domain 3"/>
    <property type="match status" value="1"/>
</dbReference>
<comment type="cofactor">
    <cofactor evidence="1">
        <name>[4Fe-4S] cluster</name>
        <dbReference type="ChEBI" id="CHEBI:49883"/>
    </cofactor>
</comment>
<dbReference type="Pfam" id="PF01314">
    <property type="entry name" value="AFOR_C"/>
    <property type="match status" value="1"/>
</dbReference>
<comment type="similarity">
    <text evidence="2">Belongs to the AOR/FOR family.</text>
</comment>
<dbReference type="GO" id="GO:0009055">
    <property type="term" value="F:electron transfer activity"/>
    <property type="evidence" value="ECO:0007669"/>
    <property type="project" value="InterPro"/>
</dbReference>
<dbReference type="AlphaFoldDB" id="A0A3D8P5I3"/>